<name>A0A3B0W638_9ZZZZ</name>
<sequence>MSEFTFAISFKCDDLENQDELVEAFDSITSKSASENNRIDLDAIKAKIFFIEKIAKIMRCDLDDELKEFVIDKRFHPVKITNEYGLCVLYFNASSTAGFGGWPDYKHYLAMEKLFEFLGASKVEFKLLKNVEAANDSDKASNDDAPEKIKPAIVKKIKVETKTSPPVARDNLIVLDSGKTQPGYVSEVFYLQLPNGVSTQVLLTVKAGRISDFLTIKFDDYQILEMRLGFFTVFKAKEKSINYKNYKLTFKCRLYLESKVTTAAYSGHLGEFYLDGKKTLAVEF</sequence>
<gene>
    <name evidence="1" type="ORF">MNBD_GAMMA05-860</name>
</gene>
<protein>
    <submittedName>
        <fullName evidence="1">Uncharacterized protein</fullName>
    </submittedName>
</protein>
<proteinExistence type="predicted"/>
<dbReference type="AlphaFoldDB" id="A0A3B0W638"/>
<accession>A0A3B0W638</accession>
<reference evidence="1" key="1">
    <citation type="submission" date="2018-06" db="EMBL/GenBank/DDBJ databases">
        <authorList>
            <person name="Zhirakovskaya E."/>
        </authorList>
    </citation>
    <scope>NUCLEOTIDE SEQUENCE</scope>
</reference>
<evidence type="ECO:0000313" key="1">
    <source>
        <dbReference type="EMBL" id="VAW51375.1"/>
    </source>
</evidence>
<dbReference type="EMBL" id="UOFE01000015">
    <property type="protein sequence ID" value="VAW51375.1"/>
    <property type="molecule type" value="Genomic_DNA"/>
</dbReference>
<organism evidence="1">
    <name type="scientific">hydrothermal vent metagenome</name>
    <dbReference type="NCBI Taxonomy" id="652676"/>
    <lineage>
        <taxon>unclassified sequences</taxon>
        <taxon>metagenomes</taxon>
        <taxon>ecological metagenomes</taxon>
    </lineage>
</organism>